<dbReference type="InterPro" id="IPR007109">
    <property type="entry name" value="Brix"/>
</dbReference>
<dbReference type="EMBL" id="CATOUU010000200">
    <property type="protein sequence ID" value="CAI9920477.1"/>
    <property type="molecule type" value="Genomic_DNA"/>
</dbReference>
<dbReference type="PANTHER" id="PTHR22734:SF2">
    <property type="entry name" value="U3 SMALL NUCLEOLAR RIBONUCLEOPROTEIN PROTEIN IMP4"/>
    <property type="match status" value="1"/>
</dbReference>
<keyword evidence="5" id="KW-1185">Reference proteome</keyword>
<dbReference type="GO" id="GO:0042134">
    <property type="term" value="F:rRNA primary transcript binding"/>
    <property type="evidence" value="ECO:0007669"/>
    <property type="project" value="InterPro"/>
</dbReference>
<evidence type="ECO:0000313" key="4">
    <source>
        <dbReference type="EMBL" id="CAL6061319.1"/>
    </source>
</evidence>
<dbReference type="GO" id="GO:0034457">
    <property type="term" value="C:Mpp10 complex"/>
    <property type="evidence" value="ECO:0007669"/>
    <property type="project" value="UniProtKB-ARBA"/>
</dbReference>
<dbReference type="GO" id="GO:0030515">
    <property type="term" value="F:snoRNA binding"/>
    <property type="evidence" value="ECO:0007669"/>
    <property type="project" value="TreeGrafter"/>
</dbReference>
<organism evidence="3">
    <name type="scientific">Hexamita inflata</name>
    <dbReference type="NCBI Taxonomy" id="28002"/>
    <lineage>
        <taxon>Eukaryota</taxon>
        <taxon>Metamonada</taxon>
        <taxon>Diplomonadida</taxon>
        <taxon>Hexamitidae</taxon>
        <taxon>Hexamitinae</taxon>
        <taxon>Hexamita</taxon>
    </lineage>
</organism>
<evidence type="ECO:0000313" key="5">
    <source>
        <dbReference type="Proteomes" id="UP001642409"/>
    </source>
</evidence>
<dbReference type="PANTHER" id="PTHR22734">
    <property type="entry name" value="U3 SMALL NUCLEOLAR RIBONUCLEOPROTEIN PROTEIN IMP4"/>
    <property type="match status" value="1"/>
</dbReference>
<gene>
    <name evidence="4" type="ORF">HINF_LOCUS49650</name>
    <name evidence="3" type="ORF">HINF_LOCUS8122</name>
</gene>
<sequence length="281" mass="32593">MQRRNSRLRTEFRSRSLQQGKQIETREQRDSLQKALQGTNVLQEDQKQTAEQLNADAEFDDQNKLEIVDDEYTNAIEPRILITTSRDPSPRLKLFTKEMKYIFPTAERINRGSRSIYDLVNSVRNAGFTDLILLHETRGQPDGMIISHLPHGPTLYLNVSDVLMRQEVNPEATVLEKAPQLIFENLNQKIGKRLQRIMGHLFPKPKDESDRVVSFVNRSDTILFRNYQFTKVGKEVLLKEQGPRFNLTPYKIMVDAVDSKAEEAEWNLSKFTNTAFKKQVL</sequence>
<name>A0AA86NJV9_9EUKA</name>
<dbReference type="FunFam" id="3.40.50.10480:FF:000001">
    <property type="entry name" value="IMP4, U3 small nucleolar ribonucleoprotein"/>
    <property type="match status" value="1"/>
</dbReference>
<dbReference type="GO" id="GO:0006364">
    <property type="term" value="P:rRNA processing"/>
    <property type="evidence" value="ECO:0007669"/>
    <property type="project" value="InterPro"/>
</dbReference>
<evidence type="ECO:0000313" key="3">
    <source>
        <dbReference type="EMBL" id="CAI9920477.1"/>
    </source>
</evidence>
<accession>A0AA86NJV9</accession>
<comment type="caution">
    <text evidence="3">The sequence shown here is derived from an EMBL/GenBank/DDBJ whole genome shotgun (WGS) entry which is preliminary data.</text>
</comment>
<dbReference type="EMBL" id="CAXDID020000234">
    <property type="protein sequence ID" value="CAL6061319.1"/>
    <property type="molecule type" value="Genomic_DNA"/>
</dbReference>
<protein>
    <submittedName>
        <fullName evidence="3">U3 small nucleolar ribonucleoprotein IMP4</fullName>
    </submittedName>
    <submittedName>
        <fullName evidence="4">U3_small nucleolar ribonucleoprotein IMP4</fullName>
    </submittedName>
</protein>
<dbReference type="InterPro" id="IPR044281">
    <property type="entry name" value="IMP4/RPF1"/>
</dbReference>
<evidence type="ECO:0000259" key="2">
    <source>
        <dbReference type="PROSITE" id="PS50833"/>
    </source>
</evidence>
<reference evidence="4 5" key="2">
    <citation type="submission" date="2024-07" db="EMBL/GenBank/DDBJ databases">
        <authorList>
            <person name="Akdeniz Z."/>
        </authorList>
    </citation>
    <scope>NUCLEOTIDE SEQUENCE [LARGE SCALE GENOMIC DNA]</scope>
</reference>
<proteinExistence type="predicted"/>
<evidence type="ECO:0000256" key="1">
    <source>
        <dbReference type="SAM" id="MobiDB-lite"/>
    </source>
</evidence>
<dbReference type="SUPFAM" id="SSF52954">
    <property type="entry name" value="Class II aaRS ABD-related"/>
    <property type="match status" value="1"/>
</dbReference>
<keyword evidence="3" id="KW-0687">Ribonucleoprotein</keyword>
<feature type="region of interest" description="Disordered" evidence="1">
    <location>
        <begin position="1"/>
        <end position="27"/>
    </location>
</feature>
<dbReference type="GO" id="GO:0042274">
    <property type="term" value="P:ribosomal small subunit biogenesis"/>
    <property type="evidence" value="ECO:0007669"/>
    <property type="project" value="UniProtKB-ARBA"/>
</dbReference>
<dbReference type="AlphaFoldDB" id="A0AA86NJV9"/>
<dbReference type="Pfam" id="PF04427">
    <property type="entry name" value="Brix"/>
    <property type="match status" value="1"/>
</dbReference>
<dbReference type="Proteomes" id="UP001642409">
    <property type="component" value="Unassembled WGS sequence"/>
</dbReference>
<reference evidence="3" key="1">
    <citation type="submission" date="2023-06" db="EMBL/GenBank/DDBJ databases">
        <authorList>
            <person name="Kurt Z."/>
        </authorList>
    </citation>
    <scope>NUCLEOTIDE SEQUENCE</scope>
</reference>
<feature type="domain" description="Brix" evidence="2">
    <location>
        <begin position="78"/>
        <end position="258"/>
    </location>
</feature>
<dbReference type="PROSITE" id="PS50833">
    <property type="entry name" value="BRIX"/>
    <property type="match status" value="1"/>
</dbReference>
<dbReference type="SMART" id="SM00879">
    <property type="entry name" value="Brix"/>
    <property type="match status" value="1"/>
</dbReference>
<dbReference type="GO" id="GO:0005654">
    <property type="term" value="C:nucleoplasm"/>
    <property type="evidence" value="ECO:0007669"/>
    <property type="project" value="UniProtKB-ARBA"/>
</dbReference>
<dbReference type="GO" id="GO:0032040">
    <property type="term" value="C:small-subunit processome"/>
    <property type="evidence" value="ECO:0007669"/>
    <property type="project" value="TreeGrafter"/>
</dbReference>
<dbReference type="Gene3D" id="3.40.50.10480">
    <property type="entry name" value="Probable brix-domain ribosomal biogenesis protein"/>
    <property type="match status" value="1"/>
</dbReference>